<evidence type="ECO:0000256" key="5">
    <source>
        <dbReference type="ARBA" id="ARBA00022692"/>
    </source>
</evidence>
<feature type="transmembrane region" description="Helical" evidence="8">
    <location>
        <begin position="421"/>
        <end position="442"/>
    </location>
</feature>
<accession>A0A5N4A190</accession>
<dbReference type="Pfam" id="PF00083">
    <property type="entry name" value="Sugar_tr"/>
    <property type="match status" value="1"/>
</dbReference>
<keyword evidence="11" id="KW-1185">Reference proteome</keyword>
<keyword evidence="6 8" id="KW-1133">Transmembrane helix</keyword>
<dbReference type="InterPro" id="IPR036259">
    <property type="entry name" value="MFS_trans_sf"/>
</dbReference>
<feature type="transmembrane region" description="Helical" evidence="8">
    <location>
        <begin position="393"/>
        <end position="415"/>
    </location>
</feature>
<feature type="transmembrane region" description="Helical" evidence="8">
    <location>
        <begin position="321"/>
        <end position="342"/>
    </location>
</feature>
<keyword evidence="5 8" id="KW-0812">Transmembrane</keyword>
<feature type="transmembrane region" description="Helical" evidence="8">
    <location>
        <begin position="354"/>
        <end position="372"/>
    </location>
</feature>
<dbReference type="EMBL" id="VVIM01000011">
    <property type="protein sequence ID" value="KAB0791094.1"/>
    <property type="molecule type" value="Genomic_DNA"/>
</dbReference>
<feature type="transmembrane region" description="Helical" evidence="8">
    <location>
        <begin position="114"/>
        <end position="135"/>
    </location>
</feature>
<dbReference type="PROSITE" id="PS50850">
    <property type="entry name" value="MFS"/>
    <property type="match status" value="1"/>
</dbReference>
<dbReference type="Proteomes" id="UP000327044">
    <property type="component" value="Unassembled WGS sequence"/>
</dbReference>
<feature type="transmembrane region" description="Helical" evidence="8">
    <location>
        <begin position="89"/>
        <end position="108"/>
    </location>
</feature>
<evidence type="ECO:0000256" key="4">
    <source>
        <dbReference type="ARBA" id="ARBA00022597"/>
    </source>
</evidence>
<keyword evidence="2" id="KW-0813">Transport</keyword>
<dbReference type="Gene3D" id="1.20.1250.20">
    <property type="entry name" value="MFS general substrate transporter like domains"/>
    <property type="match status" value="1"/>
</dbReference>
<comment type="caution">
    <text evidence="10">The sequence shown here is derived from an EMBL/GenBank/DDBJ whole genome shotgun (WGS) entry which is preliminary data.</text>
</comment>
<proteinExistence type="predicted"/>
<feature type="transmembrane region" description="Helical" evidence="8">
    <location>
        <begin position="255"/>
        <end position="281"/>
    </location>
</feature>
<protein>
    <recommendedName>
        <fullName evidence="9">Major facilitator superfamily (MFS) profile domain-containing protein</fullName>
    </recommendedName>
</protein>
<organism evidence="10 11">
    <name type="scientific">Photinus pyralis</name>
    <name type="common">Common eastern firefly</name>
    <name type="synonym">Lampyris pyralis</name>
    <dbReference type="NCBI Taxonomy" id="7054"/>
    <lineage>
        <taxon>Eukaryota</taxon>
        <taxon>Metazoa</taxon>
        <taxon>Ecdysozoa</taxon>
        <taxon>Arthropoda</taxon>
        <taxon>Hexapoda</taxon>
        <taxon>Insecta</taxon>
        <taxon>Pterygota</taxon>
        <taxon>Neoptera</taxon>
        <taxon>Endopterygota</taxon>
        <taxon>Coleoptera</taxon>
        <taxon>Polyphaga</taxon>
        <taxon>Elateriformia</taxon>
        <taxon>Elateroidea</taxon>
        <taxon>Lampyridae</taxon>
        <taxon>Lampyrinae</taxon>
        <taxon>Photinus</taxon>
    </lineage>
</organism>
<feature type="transmembrane region" description="Helical" evidence="8">
    <location>
        <begin position="174"/>
        <end position="192"/>
    </location>
</feature>
<feature type="transmembrane region" description="Helical" evidence="8">
    <location>
        <begin position="12"/>
        <end position="36"/>
    </location>
</feature>
<evidence type="ECO:0000256" key="8">
    <source>
        <dbReference type="SAM" id="Phobius"/>
    </source>
</evidence>
<dbReference type="InterPro" id="IPR050549">
    <property type="entry name" value="MFS_Trehalose_Transporter"/>
</dbReference>
<evidence type="ECO:0000313" key="11">
    <source>
        <dbReference type="Proteomes" id="UP000327044"/>
    </source>
</evidence>
<evidence type="ECO:0000313" key="10">
    <source>
        <dbReference type="EMBL" id="KAB0791094.1"/>
    </source>
</evidence>
<dbReference type="InParanoid" id="A0A5N4A190"/>
<evidence type="ECO:0000259" key="9">
    <source>
        <dbReference type="PROSITE" id="PS50850"/>
    </source>
</evidence>
<feature type="transmembrane region" description="Helical" evidence="8">
    <location>
        <begin position="293"/>
        <end position="314"/>
    </location>
</feature>
<dbReference type="GO" id="GO:0022857">
    <property type="term" value="F:transmembrane transporter activity"/>
    <property type="evidence" value="ECO:0007669"/>
    <property type="project" value="InterPro"/>
</dbReference>
<dbReference type="SUPFAM" id="SSF103473">
    <property type="entry name" value="MFS general substrate transporter"/>
    <property type="match status" value="1"/>
</dbReference>
<evidence type="ECO:0000256" key="3">
    <source>
        <dbReference type="ARBA" id="ARBA00022475"/>
    </source>
</evidence>
<gene>
    <name evidence="10" type="ORF">PPYR_02894</name>
</gene>
<sequence length="465" mass="51192">MERVIPKSGRTKIFVQIYAIMAVSVGSFSTGAQFAWPSPSVPQLLLNTSYIGRITMEQASYFSILPPIVVIISSFFIGNAMRFIGREYIMGFLAVPHVVHWIVIANATNLITVYVARAISGVSDAICYSTIAVYVGEITTPHVRGTWGNSMMCAILLGHLSVAAVGAYQDIVTTAYIFTVPPLLYALLIIFIPESPYFLIMTGRNEEAKIALQWLRWQQNVDDEYLVLVKNVQEQVMAPGQFGDLFRDAVNRKALLVNVGLRICQQFSGFSAFVIYVQIIFELATDKSVSAEMSTVIVYSVLFLLSVLATSAITRCGRRTMLTISSVGCSGSLLANAVYFYIADETGANLSQLGWLPLLFMASYMAFLATGLSPLPSLMTGELFATSIKSHAMFVSTIARGVALIIAPKILQLLIGHLPMYFSFTFFTLSCLASAIFCYRCVPETKGKTLQEIQDILRKKSFCQP</sequence>
<comment type="subcellular location">
    <subcellularLocation>
        <location evidence="1">Cell membrane</location>
        <topology evidence="1">Multi-pass membrane protein</topology>
    </subcellularLocation>
</comment>
<keyword evidence="3" id="KW-1003">Cell membrane</keyword>
<keyword evidence="4" id="KW-0762">Sugar transport</keyword>
<feature type="transmembrane region" description="Helical" evidence="8">
    <location>
        <begin position="59"/>
        <end position="77"/>
    </location>
</feature>
<evidence type="ECO:0000256" key="6">
    <source>
        <dbReference type="ARBA" id="ARBA00022989"/>
    </source>
</evidence>
<name>A0A5N4A190_PHOPY</name>
<dbReference type="AlphaFoldDB" id="A0A5N4A190"/>
<reference evidence="10 11" key="1">
    <citation type="journal article" date="2018" name="Elife">
        <title>Firefly genomes illuminate parallel origins of bioluminescence in beetles.</title>
        <authorList>
            <person name="Fallon T.R."/>
            <person name="Lower S.E."/>
            <person name="Chang C.H."/>
            <person name="Bessho-Uehara M."/>
            <person name="Martin G.J."/>
            <person name="Bewick A.J."/>
            <person name="Behringer M."/>
            <person name="Debat H.J."/>
            <person name="Wong I."/>
            <person name="Day J.C."/>
            <person name="Suvorov A."/>
            <person name="Silva C.J."/>
            <person name="Stanger-Hall K.F."/>
            <person name="Hall D.W."/>
            <person name="Schmitz R.J."/>
            <person name="Nelson D.R."/>
            <person name="Lewis S.M."/>
            <person name="Shigenobu S."/>
            <person name="Bybee S.M."/>
            <person name="Larracuente A.M."/>
            <person name="Oba Y."/>
            <person name="Weng J.K."/>
        </authorList>
    </citation>
    <scope>NUCLEOTIDE SEQUENCE [LARGE SCALE GENOMIC DNA]</scope>
    <source>
        <strain evidence="10">1611_PpyrPB1</strain>
        <tissue evidence="10">Whole body</tissue>
    </source>
</reference>
<dbReference type="PANTHER" id="PTHR48021:SF46">
    <property type="entry name" value="MAJOR FACILITATOR SUPERFAMILY (MFS) PROFILE DOMAIN-CONTAINING PROTEIN"/>
    <property type="match status" value="1"/>
</dbReference>
<feature type="domain" description="Major facilitator superfamily (MFS) profile" evidence="9">
    <location>
        <begin position="19"/>
        <end position="446"/>
    </location>
</feature>
<evidence type="ECO:0000256" key="2">
    <source>
        <dbReference type="ARBA" id="ARBA00022448"/>
    </source>
</evidence>
<dbReference type="InterPro" id="IPR005828">
    <property type="entry name" value="MFS_sugar_transport-like"/>
</dbReference>
<dbReference type="GO" id="GO:0005886">
    <property type="term" value="C:plasma membrane"/>
    <property type="evidence" value="ECO:0007669"/>
    <property type="project" value="UniProtKB-SubCell"/>
</dbReference>
<dbReference type="InterPro" id="IPR020846">
    <property type="entry name" value="MFS_dom"/>
</dbReference>
<feature type="transmembrane region" description="Helical" evidence="8">
    <location>
        <begin position="147"/>
        <end position="168"/>
    </location>
</feature>
<dbReference type="PANTHER" id="PTHR48021">
    <property type="match status" value="1"/>
</dbReference>
<keyword evidence="7 8" id="KW-0472">Membrane</keyword>
<evidence type="ECO:0000256" key="7">
    <source>
        <dbReference type="ARBA" id="ARBA00023136"/>
    </source>
</evidence>
<evidence type="ECO:0000256" key="1">
    <source>
        <dbReference type="ARBA" id="ARBA00004651"/>
    </source>
</evidence>
<dbReference type="FunFam" id="1.20.1250.20:FF:000218">
    <property type="entry name" value="facilitated trehalose transporter Tret1"/>
    <property type="match status" value="1"/>
</dbReference>
<dbReference type="OrthoDB" id="6133115at2759"/>